<accession>A0AAP1WGN4</accession>
<proteinExistence type="predicted"/>
<comment type="caution">
    <text evidence="1">The sequence shown here is derived from an EMBL/GenBank/DDBJ whole genome shotgun (WGS) entry which is preliminary data.</text>
</comment>
<reference evidence="1 2" key="1">
    <citation type="journal article" date="2020" name="Int. J. Syst. Evol. Microbiol.">
        <title>Tenacibaculum piscium sp. nov., isolated from skin ulcers of sea-farmed fish, and description of Tenacibaculum finnmarkense sp. nov. with subdivision into genomovars finnmarkense and ulcerans.</title>
        <authorList>
            <person name="Olsen A.B."/>
            <person name="Spilsberg B."/>
            <person name="Nilsen H.K."/>
            <person name="Lagesen K."/>
            <person name="Gulla S."/>
            <person name="Avendano-Herrera R."/>
            <person name="Irgang R."/>
            <person name="Duchaud E."/>
            <person name="Colquhoun D.J."/>
        </authorList>
    </citation>
    <scope>NUCLEOTIDE SEQUENCE [LARGE SCALE GENOMIC DNA]</scope>
    <source>
        <strain evidence="1 2">TNO037</strain>
    </source>
</reference>
<dbReference type="Proteomes" id="UP000806077">
    <property type="component" value="Unassembled WGS sequence"/>
</dbReference>
<dbReference type="EMBL" id="WXXV01000011">
    <property type="protein sequence ID" value="MBE7695559.1"/>
    <property type="molecule type" value="Genomic_DNA"/>
</dbReference>
<name>A0AAP1WGN4_9FLAO</name>
<gene>
    <name evidence="1" type="ORF">F7645_09015</name>
</gene>
<keyword evidence="2" id="KW-1185">Reference proteome</keyword>
<organism evidence="1 2">
    <name type="scientific">Tenacibaculum finnmarkense genomovar finnmarkense</name>
    <dbReference type="NCBI Taxonomy" id="1458503"/>
    <lineage>
        <taxon>Bacteria</taxon>
        <taxon>Pseudomonadati</taxon>
        <taxon>Bacteroidota</taxon>
        <taxon>Flavobacteriia</taxon>
        <taxon>Flavobacteriales</taxon>
        <taxon>Flavobacteriaceae</taxon>
        <taxon>Tenacibaculum</taxon>
        <taxon>Tenacibaculum finnmarkense</taxon>
    </lineage>
</organism>
<evidence type="ECO:0000313" key="1">
    <source>
        <dbReference type="EMBL" id="MBE7695559.1"/>
    </source>
</evidence>
<sequence length="102" mass="11649">MSKENRTTKCSCGANNKITCPNCSELKMVILLKNGFSHLKLVSGTRKINPVWYNHLSKNKKSHSILYNAMYRRFQASEYANTANRINFYSNTTGELIISIKV</sequence>
<dbReference type="AlphaFoldDB" id="A0AAP1WGN4"/>
<dbReference type="RefSeq" id="WP_101955821.1">
    <property type="nucleotide sequence ID" value="NZ_JAFMUA010000047.1"/>
</dbReference>
<evidence type="ECO:0000313" key="2">
    <source>
        <dbReference type="Proteomes" id="UP000806077"/>
    </source>
</evidence>
<protein>
    <submittedName>
        <fullName evidence="1">Uncharacterized protein</fullName>
    </submittedName>
</protein>